<dbReference type="Proteomes" id="UP001295469">
    <property type="component" value="Chromosome A01"/>
</dbReference>
<dbReference type="AlphaFoldDB" id="A0A816XP65"/>
<reference evidence="1" key="1">
    <citation type="submission" date="2021-01" db="EMBL/GenBank/DDBJ databases">
        <authorList>
            <consortium name="Genoscope - CEA"/>
            <person name="William W."/>
        </authorList>
    </citation>
    <scope>NUCLEOTIDE SEQUENCE</scope>
</reference>
<organism evidence="1">
    <name type="scientific">Brassica napus</name>
    <name type="common">Rape</name>
    <dbReference type="NCBI Taxonomy" id="3708"/>
    <lineage>
        <taxon>Eukaryota</taxon>
        <taxon>Viridiplantae</taxon>
        <taxon>Streptophyta</taxon>
        <taxon>Embryophyta</taxon>
        <taxon>Tracheophyta</taxon>
        <taxon>Spermatophyta</taxon>
        <taxon>Magnoliopsida</taxon>
        <taxon>eudicotyledons</taxon>
        <taxon>Gunneridae</taxon>
        <taxon>Pentapetalae</taxon>
        <taxon>rosids</taxon>
        <taxon>malvids</taxon>
        <taxon>Brassicales</taxon>
        <taxon>Brassicaceae</taxon>
        <taxon>Brassiceae</taxon>
        <taxon>Brassica</taxon>
    </lineage>
</organism>
<dbReference type="PROSITE" id="PS51257">
    <property type="entry name" value="PROKAR_LIPOPROTEIN"/>
    <property type="match status" value="1"/>
</dbReference>
<protein>
    <submittedName>
        <fullName evidence="1">(rape) hypothetical protein</fullName>
    </submittedName>
</protein>
<evidence type="ECO:0000313" key="1">
    <source>
        <dbReference type="EMBL" id="CAF2149024.1"/>
    </source>
</evidence>
<proteinExistence type="predicted"/>
<name>A0A816XP65_BRANA</name>
<sequence length="56" mass="6088">MAPVVRVFCRRSNPASDSGGASFSPMTAGCVSDNLPFPSVESLVYLRDFFGFVVWL</sequence>
<gene>
    <name evidence="1" type="ORF">DARMORV10_A01P12980.1</name>
</gene>
<accession>A0A816XP65</accession>
<dbReference type="EMBL" id="HG994355">
    <property type="protein sequence ID" value="CAF2149024.1"/>
    <property type="molecule type" value="Genomic_DNA"/>
</dbReference>